<gene>
    <name evidence="1" type="ORF">Aory05_000802500</name>
</gene>
<dbReference type="Proteomes" id="UP001165189">
    <property type="component" value="Unassembled WGS sequence"/>
</dbReference>
<name>A0ABQ6L4H6_ASPOZ</name>
<dbReference type="EMBL" id="BSYB01000033">
    <property type="protein sequence ID" value="GMG49424.1"/>
    <property type="molecule type" value="Genomic_DNA"/>
</dbReference>
<protein>
    <submittedName>
        <fullName evidence="1">Unnamed protein product</fullName>
    </submittedName>
</protein>
<keyword evidence="2" id="KW-1185">Reference proteome</keyword>
<organism evidence="1 2">
    <name type="scientific">Aspergillus oryzae var. brunneus</name>
    <dbReference type="NCBI Taxonomy" id="332754"/>
    <lineage>
        <taxon>Eukaryota</taxon>
        <taxon>Fungi</taxon>
        <taxon>Dikarya</taxon>
        <taxon>Ascomycota</taxon>
        <taxon>Pezizomycotina</taxon>
        <taxon>Eurotiomycetes</taxon>
        <taxon>Eurotiomycetidae</taxon>
        <taxon>Eurotiales</taxon>
        <taxon>Aspergillaceae</taxon>
        <taxon>Aspergillus</taxon>
        <taxon>Aspergillus subgen. Circumdati</taxon>
    </lineage>
</organism>
<proteinExistence type="predicted"/>
<comment type="caution">
    <text evidence="1">The sequence shown here is derived from an EMBL/GenBank/DDBJ whole genome shotgun (WGS) entry which is preliminary data.</text>
</comment>
<reference evidence="1" key="1">
    <citation type="submission" date="2023-04" db="EMBL/GenBank/DDBJ databases">
        <title>Aspergillus oryzae var. brunneus NBRC 4377.</title>
        <authorList>
            <person name="Ichikawa N."/>
            <person name="Sato H."/>
            <person name="Tonouchi N."/>
        </authorList>
    </citation>
    <scope>NUCLEOTIDE SEQUENCE</scope>
    <source>
        <strain evidence="1">NBRC 4377</strain>
    </source>
</reference>
<evidence type="ECO:0000313" key="2">
    <source>
        <dbReference type="Proteomes" id="UP001165189"/>
    </source>
</evidence>
<accession>A0ABQ6L4H6</accession>
<sequence length="191" mass="21168">MHSMYIQSVAFGFDHGFLIRVMASSLQFCLGNQLGPPCIGQASLKVLSPDVTLALYDGTQSSVLHQITQVVKSLQGYQLPDTVQEYEGLIFDNSGKITSTASTLPCGSPFPTYTEFLREMCIWQSSASDPATHLNGWRDVRNLRQRLDAFFFRCGRSGSHEDPRGEADFDPCGLVYDRSPCFTGRNINANI</sequence>
<evidence type="ECO:0000313" key="1">
    <source>
        <dbReference type="EMBL" id="GMG49424.1"/>
    </source>
</evidence>